<dbReference type="Pfam" id="PF01522">
    <property type="entry name" value="Polysacc_deac_1"/>
    <property type="match status" value="1"/>
</dbReference>
<comment type="caution">
    <text evidence="2">The sequence shown here is derived from an EMBL/GenBank/DDBJ whole genome shotgun (WGS) entry which is preliminary data.</text>
</comment>
<dbReference type="PROSITE" id="PS51677">
    <property type="entry name" value="NODB"/>
    <property type="match status" value="1"/>
</dbReference>
<dbReference type="InterPro" id="IPR050248">
    <property type="entry name" value="Polysacc_deacetylase_ArnD"/>
</dbReference>
<feature type="domain" description="NodB homology" evidence="1">
    <location>
        <begin position="81"/>
        <end position="262"/>
    </location>
</feature>
<evidence type="ECO:0000313" key="3">
    <source>
        <dbReference type="Proteomes" id="UP001519287"/>
    </source>
</evidence>
<dbReference type="Proteomes" id="UP001519287">
    <property type="component" value="Unassembled WGS sequence"/>
</dbReference>
<organism evidence="2 3">
    <name type="scientific">Paenibacillus eucommiae</name>
    <dbReference type="NCBI Taxonomy" id="1355755"/>
    <lineage>
        <taxon>Bacteria</taxon>
        <taxon>Bacillati</taxon>
        <taxon>Bacillota</taxon>
        <taxon>Bacilli</taxon>
        <taxon>Bacillales</taxon>
        <taxon>Paenibacillaceae</taxon>
        <taxon>Paenibacillus</taxon>
    </lineage>
</organism>
<dbReference type="GO" id="GO:0016787">
    <property type="term" value="F:hydrolase activity"/>
    <property type="evidence" value="ECO:0007669"/>
    <property type="project" value="UniProtKB-KW"/>
</dbReference>
<dbReference type="InterPro" id="IPR011330">
    <property type="entry name" value="Glyco_hydro/deAcase_b/a-brl"/>
</dbReference>
<accession>A0ABS4IU54</accession>
<evidence type="ECO:0000259" key="1">
    <source>
        <dbReference type="PROSITE" id="PS51677"/>
    </source>
</evidence>
<gene>
    <name evidence="2" type="ORF">J2Z66_002706</name>
</gene>
<dbReference type="InterPro" id="IPR002509">
    <property type="entry name" value="NODB_dom"/>
</dbReference>
<dbReference type="EMBL" id="JAGGLB010000007">
    <property type="protein sequence ID" value="MBP1991099.1"/>
    <property type="molecule type" value="Genomic_DNA"/>
</dbReference>
<dbReference type="EC" id="3.5.1.-" evidence="2"/>
<dbReference type="SUPFAM" id="SSF88713">
    <property type="entry name" value="Glycoside hydrolase/deacetylase"/>
    <property type="match status" value="1"/>
</dbReference>
<dbReference type="PANTHER" id="PTHR10587">
    <property type="entry name" value="GLYCOSYL TRANSFERASE-RELATED"/>
    <property type="match status" value="1"/>
</dbReference>
<dbReference type="NCBIfam" id="TIGR02884">
    <property type="entry name" value="spore_pdaA"/>
    <property type="match status" value="1"/>
</dbReference>
<name>A0ABS4IU54_9BACL</name>
<dbReference type="InterPro" id="IPR014235">
    <property type="entry name" value="Spore_PdaA"/>
</dbReference>
<keyword evidence="3" id="KW-1185">Reference proteome</keyword>
<proteinExistence type="predicted"/>
<dbReference type="Gene3D" id="3.20.20.370">
    <property type="entry name" value="Glycoside hydrolase/deacetylase"/>
    <property type="match status" value="1"/>
</dbReference>
<reference evidence="2 3" key="1">
    <citation type="submission" date="2021-03" db="EMBL/GenBank/DDBJ databases">
        <title>Genomic Encyclopedia of Type Strains, Phase IV (KMG-IV): sequencing the most valuable type-strain genomes for metagenomic binning, comparative biology and taxonomic classification.</title>
        <authorList>
            <person name="Goeker M."/>
        </authorList>
    </citation>
    <scope>NUCLEOTIDE SEQUENCE [LARGE SCALE GENOMIC DNA]</scope>
    <source>
        <strain evidence="2 3">DSM 26048</strain>
    </source>
</reference>
<keyword evidence="2" id="KW-0378">Hydrolase</keyword>
<protein>
    <submittedName>
        <fullName evidence="2">Peptidoglycan-N-acetylmuramic acid deacetylase</fullName>
        <ecNumber evidence="2">3.5.1.-</ecNumber>
    </submittedName>
</protein>
<evidence type="ECO:0000313" key="2">
    <source>
        <dbReference type="EMBL" id="MBP1991099.1"/>
    </source>
</evidence>
<dbReference type="PANTHER" id="PTHR10587:SF78">
    <property type="entry name" value="PEPTIDOGLYCAN-N-ACETYLMURAMIC ACID DEACETYLASE PDAA"/>
    <property type="match status" value="1"/>
</dbReference>
<dbReference type="CDD" id="cd10948">
    <property type="entry name" value="CE4_BsPdaA_like"/>
    <property type="match status" value="1"/>
</dbReference>
<sequence>MKRLAPVRIKRIVLVTVMLALFGLASSMVLSPGIVAAQGGKPYHFGFKKSKNGALPSINEEGFKQILQKHDAIFLGNPEKKELFLTFDNGYENGFTGRILDTLRDKKVPAIFFVTGPYAKEQPELMKRMVNEGHLIGNHSWSHPDMSRLDQAAIRTELDKVKEEVANVTGQLDMRYMRTPQGVFSEKTLAFSREQGYTNVFWSIAYRDWETKQQKGSQYAYQQVMSQLHPGAVILLHSVSKDNTEALGQIIDDARKQGYEFKSLDQMESRHY</sequence>